<dbReference type="InterPro" id="IPR017088">
    <property type="entry name" value="Wax_synthase_Magnoliopsida"/>
</dbReference>
<evidence type="ECO:0000256" key="3">
    <source>
        <dbReference type="ARBA" id="ARBA00007282"/>
    </source>
</evidence>
<dbReference type="OMA" id="CFYIPSK"/>
<evidence type="ECO:0000256" key="2">
    <source>
        <dbReference type="ARBA" id="ARBA00005179"/>
    </source>
</evidence>
<evidence type="ECO:0000256" key="6">
    <source>
        <dbReference type="ARBA" id="ARBA00022989"/>
    </source>
</evidence>
<dbReference type="AlphaFoldDB" id="A0A0K9PQ18"/>
<evidence type="ECO:0000313" key="11">
    <source>
        <dbReference type="EMBL" id="KMZ71143.1"/>
    </source>
</evidence>
<feature type="transmembrane region" description="Helical" evidence="9">
    <location>
        <begin position="283"/>
        <end position="306"/>
    </location>
</feature>
<dbReference type="OrthoDB" id="1077582at2759"/>
<keyword evidence="4 11" id="KW-0808">Transferase</keyword>
<evidence type="ECO:0000256" key="5">
    <source>
        <dbReference type="ARBA" id="ARBA00022692"/>
    </source>
</evidence>
<feature type="transmembrane region" description="Helical" evidence="9">
    <location>
        <begin position="156"/>
        <end position="175"/>
    </location>
</feature>
<gene>
    <name evidence="11" type="ORF">ZOSMA_187G00140</name>
</gene>
<evidence type="ECO:0000256" key="7">
    <source>
        <dbReference type="ARBA" id="ARBA00023136"/>
    </source>
</evidence>
<keyword evidence="6 9" id="KW-1133">Transmembrane helix</keyword>
<keyword evidence="5 9" id="KW-0812">Transmembrane</keyword>
<feature type="transmembrane region" description="Helical" evidence="9">
    <location>
        <begin position="6"/>
        <end position="24"/>
    </location>
</feature>
<organism evidence="11 12">
    <name type="scientific">Zostera marina</name>
    <name type="common">Eelgrass</name>
    <dbReference type="NCBI Taxonomy" id="29655"/>
    <lineage>
        <taxon>Eukaryota</taxon>
        <taxon>Viridiplantae</taxon>
        <taxon>Streptophyta</taxon>
        <taxon>Embryophyta</taxon>
        <taxon>Tracheophyta</taxon>
        <taxon>Spermatophyta</taxon>
        <taxon>Magnoliopsida</taxon>
        <taxon>Liliopsida</taxon>
        <taxon>Zosteraceae</taxon>
        <taxon>Zostera</taxon>
    </lineage>
</organism>
<feature type="transmembrane region" description="Helical" evidence="9">
    <location>
        <begin position="252"/>
        <end position="271"/>
    </location>
</feature>
<keyword evidence="7 9" id="KW-0472">Membrane</keyword>
<feature type="domain" description="Wax synthase" evidence="10">
    <location>
        <begin position="182"/>
        <end position="260"/>
    </location>
</feature>
<evidence type="ECO:0000313" key="12">
    <source>
        <dbReference type="Proteomes" id="UP000036987"/>
    </source>
</evidence>
<feature type="transmembrane region" description="Helical" evidence="9">
    <location>
        <begin position="36"/>
        <end position="56"/>
    </location>
</feature>
<evidence type="ECO:0000256" key="4">
    <source>
        <dbReference type="ARBA" id="ARBA00022679"/>
    </source>
</evidence>
<keyword evidence="8" id="KW-0012">Acyltransferase</keyword>
<dbReference type="PANTHER" id="PTHR31595:SF57">
    <property type="entry name" value="OS04G0481900 PROTEIN"/>
    <property type="match status" value="1"/>
</dbReference>
<comment type="similarity">
    <text evidence="3">Belongs to the wax synthase family.</text>
</comment>
<name>A0A0K9PQ18_ZOSMR</name>
<dbReference type="PANTHER" id="PTHR31595">
    <property type="entry name" value="LONG-CHAIN-ALCOHOL O-FATTY-ACYLTRANSFERASE 3-RELATED"/>
    <property type="match status" value="1"/>
</dbReference>
<evidence type="ECO:0000259" key="10">
    <source>
        <dbReference type="Pfam" id="PF13813"/>
    </source>
</evidence>
<keyword evidence="12" id="KW-1185">Reference proteome</keyword>
<comment type="subcellular location">
    <subcellularLocation>
        <location evidence="1">Membrane</location>
        <topology evidence="1">Multi-pass membrane protein</topology>
    </subcellularLocation>
</comment>
<feature type="transmembrane region" description="Helical" evidence="9">
    <location>
        <begin position="119"/>
        <end position="136"/>
    </location>
</feature>
<dbReference type="Proteomes" id="UP000036987">
    <property type="component" value="Unassembled WGS sequence"/>
</dbReference>
<dbReference type="GO" id="GO:0016020">
    <property type="term" value="C:membrane"/>
    <property type="evidence" value="ECO:0007669"/>
    <property type="project" value="UniProtKB-SubCell"/>
</dbReference>
<dbReference type="EMBL" id="LFYR01000687">
    <property type="protein sequence ID" value="KMZ71143.1"/>
    <property type="molecule type" value="Genomic_DNA"/>
</dbReference>
<protein>
    <submittedName>
        <fullName evidence="11">MBOAT (Membrane bound O-acyl transferase) family protein</fullName>
    </submittedName>
</protein>
<evidence type="ECO:0000256" key="1">
    <source>
        <dbReference type="ARBA" id="ARBA00004141"/>
    </source>
</evidence>
<comment type="caution">
    <text evidence="11">The sequence shown here is derived from an EMBL/GenBank/DDBJ whole genome shotgun (WGS) entry which is preliminary data.</text>
</comment>
<dbReference type="GO" id="GO:0008374">
    <property type="term" value="F:O-acyltransferase activity"/>
    <property type="evidence" value="ECO:0007669"/>
    <property type="project" value="InterPro"/>
</dbReference>
<sequence>MDTELTAVVKVCSTATLAFSYCYFLASKFPSGKFRLLSLLPVLYLFTQLPFLFTSVHLRGISAFYLVWLSTFKLFLFSFSQGPLSTPDLSFPLFLSLSFLPIKLDVDDNGRRERRSVKLLGYSLKGLILGFITSIYPQRHKYSRAIVLALYSIHTYLSIDLVLGLTSLLSFPILVGKKLKFEPQFSAPYLSTSLQDFWGRRWNLMVTRLLHPTVYVPVKSYFGHYVGSVSAFMVSGVMHEVMFYYITSMDPTGEVMCFFALHGVCTAMEIAVKTMLGRKRGWISLPTVVAAPMTVLFVFATAQWLFFPPLLRGNVEEQVISECTLMVEAAKKAIGYWYPSPSPS</sequence>
<feature type="transmembrane region" description="Helical" evidence="9">
    <location>
        <begin position="225"/>
        <end position="246"/>
    </location>
</feature>
<feature type="transmembrane region" description="Helical" evidence="9">
    <location>
        <begin position="62"/>
        <end position="79"/>
    </location>
</feature>
<dbReference type="STRING" id="29655.A0A0K9PQ18"/>
<dbReference type="PIRSF" id="PIRSF037006">
    <property type="entry name" value="Wax_synthase"/>
    <property type="match status" value="1"/>
</dbReference>
<dbReference type="InterPro" id="IPR032805">
    <property type="entry name" value="Wax_synthase_dom"/>
</dbReference>
<dbReference type="Pfam" id="PF13813">
    <property type="entry name" value="MBOAT_2"/>
    <property type="match status" value="1"/>
</dbReference>
<evidence type="ECO:0000256" key="9">
    <source>
        <dbReference type="SAM" id="Phobius"/>
    </source>
</evidence>
<reference evidence="12" key="1">
    <citation type="journal article" date="2016" name="Nature">
        <title>The genome of the seagrass Zostera marina reveals angiosperm adaptation to the sea.</title>
        <authorList>
            <person name="Olsen J.L."/>
            <person name="Rouze P."/>
            <person name="Verhelst B."/>
            <person name="Lin Y.-C."/>
            <person name="Bayer T."/>
            <person name="Collen J."/>
            <person name="Dattolo E."/>
            <person name="De Paoli E."/>
            <person name="Dittami S."/>
            <person name="Maumus F."/>
            <person name="Michel G."/>
            <person name="Kersting A."/>
            <person name="Lauritano C."/>
            <person name="Lohaus R."/>
            <person name="Toepel M."/>
            <person name="Tonon T."/>
            <person name="Vanneste K."/>
            <person name="Amirebrahimi M."/>
            <person name="Brakel J."/>
            <person name="Bostroem C."/>
            <person name="Chovatia M."/>
            <person name="Grimwood J."/>
            <person name="Jenkins J.W."/>
            <person name="Jueterbock A."/>
            <person name="Mraz A."/>
            <person name="Stam W.T."/>
            <person name="Tice H."/>
            <person name="Bornberg-Bauer E."/>
            <person name="Green P.J."/>
            <person name="Pearson G.A."/>
            <person name="Procaccini G."/>
            <person name="Duarte C.M."/>
            <person name="Schmutz J."/>
            <person name="Reusch T.B.H."/>
            <person name="Van de Peer Y."/>
        </authorList>
    </citation>
    <scope>NUCLEOTIDE SEQUENCE [LARGE SCALE GENOMIC DNA]</scope>
    <source>
        <strain evidence="12">cv. Finnish</strain>
    </source>
</reference>
<accession>A0A0K9PQ18</accession>
<proteinExistence type="inferred from homology"/>
<comment type="pathway">
    <text evidence="2">Secondary metabolite biosynthesis.</text>
</comment>
<evidence type="ECO:0000256" key="8">
    <source>
        <dbReference type="ARBA" id="ARBA00023315"/>
    </source>
</evidence>
<dbReference type="InterPro" id="IPR044851">
    <property type="entry name" value="Wax_synthase"/>
</dbReference>
<dbReference type="GO" id="GO:0006629">
    <property type="term" value="P:lipid metabolic process"/>
    <property type="evidence" value="ECO:0007669"/>
    <property type="project" value="InterPro"/>
</dbReference>